<keyword evidence="2" id="KW-1185">Reference proteome</keyword>
<name>A0ACB9ZYE3_CATRO</name>
<protein>
    <submittedName>
        <fullName evidence="1">Uncharacterized protein</fullName>
    </submittedName>
</protein>
<proteinExistence type="predicted"/>
<dbReference type="Proteomes" id="UP001060085">
    <property type="component" value="Linkage Group LG07"/>
</dbReference>
<evidence type="ECO:0000313" key="1">
    <source>
        <dbReference type="EMBL" id="KAI5653544.1"/>
    </source>
</evidence>
<reference evidence="2" key="1">
    <citation type="journal article" date="2023" name="Nat. Plants">
        <title>Single-cell RNA sequencing provides a high-resolution roadmap for understanding the multicellular compartmentation of specialized metabolism.</title>
        <authorList>
            <person name="Sun S."/>
            <person name="Shen X."/>
            <person name="Li Y."/>
            <person name="Li Y."/>
            <person name="Wang S."/>
            <person name="Li R."/>
            <person name="Zhang H."/>
            <person name="Shen G."/>
            <person name="Guo B."/>
            <person name="Wei J."/>
            <person name="Xu J."/>
            <person name="St-Pierre B."/>
            <person name="Chen S."/>
            <person name="Sun C."/>
        </authorList>
    </citation>
    <scope>NUCLEOTIDE SEQUENCE [LARGE SCALE GENOMIC DNA]</scope>
</reference>
<comment type="caution">
    <text evidence="1">The sequence shown here is derived from an EMBL/GenBank/DDBJ whole genome shotgun (WGS) entry which is preliminary data.</text>
</comment>
<gene>
    <name evidence="1" type="ORF">M9H77_30731</name>
</gene>
<accession>A0ACB9ZYE3</accession>
<sequence length="119" mass="13366">MTWTLSDSGRWIHLRERTTMEGLAKSVLYHIMLCDGTVALWRVWRDMKLRCLTVIDYEMPELVSDDLLTSSGLCPWSLTFALHALFNSGAKATLICLDSLKLPNCARTPHIGSSVGILK</sequence>
<organism evidence="1 2">
    <name type="scientific">Catharanthus roseus</name>
    <name type="common">Madagascar periwinkle</name>
    <name type="synonym">Vinca rosea</name>
    <dbReference type="NCBI Taxonomy" id="4058"/>
    <lineage>
        <taxon>Eukaryota</taxon>
        <taxon>Viridiplantae</taxon>
        <taxon>Streptophyta</taxon>
        <taxon>Embryophyta</taxon>
        <taxon>Tracheophyta</taxon>
        <taxon>Spermatophyta</taxon>
        <taxon>Magnoliopsida</taxon>
        <taxon>eudicotyledons</taxon>
        <taxon>Gunneridae</taxon>
        <taxon>Pentapetalae</taxon>
        <taxon>asterids</taxon>
        <taxon>lamiids</taxon>
        <taxon>Gentianales</taxon>
        <taxon>Apocynaceae</taxon>
        <taxon>Rauvolfioideae</taxon>
        <taxon>Vinceae</taxon>
        <taxon>Catharanthinae</taxon>
        <taxon>Catharanthus</taxon>
    </lineage>
</organism>
<evidence type="ECO:0000313" key="2">
    <source>
        <dbReference type="Proteomes" id="UP001060085"/>
    </source>
</evidence>
<dbReference type="EMBL" id="CM044707">
    <property type="protein sequence ID" value="KAI5653544.1"/>
    <property type="molecule type" value="Genomic_DNA"/>
</dbReference>